<evidence type="ECO:0000259" key="3">
    <source>
        <dbReference type="PROSITE" id="PS01124"/>
    </source>
</evidence>
<organism evidence="4 5">
    <name type="scientific">Flammeovirga aprica JL-4</name>
    <dbReference type="NCBI Taxonomy" id="694437"/>
    <lineage>
        <taxon>Bacteria</taxon>
        <taxon>Pseudomonadati</taxon>
        <taxon>Bacteroidota</taxon>
        <taxon>Cytophagia</taxon>
        <taxon>Cytophagales</taxon>
        <taxon>Flammeovirgaceae</taxon>
        <taxon>Flammeovirga</taxon>
    </lineage>
</organism>
<reference evidence="4 5" key="1">
    <citation type="submission" date="2020-04" db="EMBL/GenBank/DDBJ databases">
        <title>Flammeovirga sp. SR4, a novel species isolated from seawater.</title>
        <authorList>
            <person name="Wang X."/>
        </authorList>
    </citation>
    <scope>NUCLEOTIDE SEQUENCE [LARGE SCALE GENOMIC DNA]</scope>
    <source>
        <strain evidence="4 5">ATCC 23126</strain>
    </source>
</reference>
<comment type="caution">
    <text evidence="4">The sequence shown here is derived from an EMBL/GenBank/DDBJ whole genome shotgun (WGS) entry which is preliminary data.</text>
</comment>
<keyword evidence="5" id="KW-1185">Reference proteome</keyword>
<dbReference type="GO" id="GO:0003700">
    <property type="term" value="F:DNA-binding transcription factor activity"/>
    <property type="evidence" value="ECO:0007669"/>
    <property type="project" value="InterPro"/>
</dbReference>
<feature type="domain" description="HTH araC/xylS-type" evidence="3">
    <location>
        <begin position="220"/>
        <end position="318"/>
    </location>
</feature>
<dbReference type="SMART" id="SM00342">
    <property type="entry name" value="HTH_ARAC"/>
    <property type="match status" value="1"/>
</dbReference>
<dbReference type="SUPFAM" id="SSF46689">
    <property type="entry name" value="Homeodomain-like"/>
    <property type="match status" value="1"/>
</dbReference>
<dbReference type="PANTHER" id="PTHR47893:SF1">
    <property type="entry name" value="REGULATORY PROTEIN PCHR"/>
    <property type="match status" value="1"/>
</dbReference>
<gene>
    <name evidence="4" type="ORF">HHU12_11220</name>
</gene>
<dbReference type="Proteomes" id="UP000576082">
    <property type="component" value="Unassembled WGS sequence"/>
</dbReference>
<dbReference type="RefSeq" id="WP_169656833.1">
    <property type="nucleotide sequence ID" value="NZ_JABANE010000025.1"/>
</dbReference>
<evidence type="ECO:0000256" key="1">
    <source>
        <dbReference type="ARBA" id="ARBA00023015"/>
    </source>
</evidence>
<dbReference type="InterPro" id="IPR009057">
    <property type="entry name" value="Homeodomain-like_sf"/>
</dbReference>
<evidence type="ECO:0000313" key="4">
    <source>
        <dbReference type="EMBL" id="NME68530.1"/>
    </source>
</evidence>
<protein>
    <submittedName>
        <fullName evidence="4">Helix-turn-helix transcriptional regulator</fullName>
    </submittedName>
</protein>
<dbReference type="InterPro" id="IPR018060">
    <property type="entry name" value="HTH_AraC"/>
</dbReference>
<dbReference type="GO" id="GO:0043565">
    <property type="term" value="F:sequence-specific DNA binding"/>
    <property type="evidence" value="ECO:0007669"/>
    <property type="project" value="InterPro"/>
</dbReference>
<dbReference type="Pfam" id="PF12833">
    <property type="entry name" value="HTH_18"/>
    <property type="match status" value="1"/>
</dbReference>
<proteinExistence type="predicted"/>
<evidence type="ECO:0000256" key="2">
    <source>
        <dbReference type="ARBA" id="ARBA00023163"/>
    </source>
</evidence>
<dbReference type="EMBL" id="JABANE010000025">
    <property type="protein sequence ID" value="NME68530.1"/>
    <property type="molecule type" value="Genomic_DNA"/>
</dbReference>
<dbReference type="Gene3D" id="1.10.10.60">
    <property type="entry name" value="Homeodomain-like"/>
    <property type="match status" value="1"/>
</dbReference>
<dbReference type="InterPro" id="IPR053142">
    <property type="entry name" value="PchR_regulatory_protein"/>
</dbReference>
<sequence length="324" mass="38583">MHKLEGDDITPQSVYKYISDIYGGNWNGESMVIENEKINCKATYFNYPNDIIVGLVKLKCTERLTYESIATDKKDYLTIRIGYQAVFDEKNNQKAAVNKGIFIYDVNFLYENHLHPDIWYEWFAIKCPIDFLKTWFIEDTDFDDFKNRVINSYIYCPFIPEIETIIRELSFFNEDDKLKKTIFLSKLFEILGRLFTVLKEQRPRQFQDIKLHPEDYKTMLDVREYILEDFSRKPKLEEIAKEFHLSVSKLRRDFSSVYQTTVMKFFDQHRLQEAYQQIKYSDKSITAISIDLGFVSVAHFGTAFKKEYKITPNQLRNKDSTQNE</sequence>
<dbReference type="PROSITE" id="PS01124">
    <property type="entry name" value="HTH_ARAC_FAMILY_2"/>
    <property type="match status" value="1"/>
</dbReference>
<accession>A0A7X9P335</accession>
<keyword evidence="2" id="KW-0804">Transcription</keyword>
<keyword evidence="1" id="KW-0805">Transcription regulation</keyword>
<name>A0A7X9P335_9BACT</name>
<dbReference type="PANTHER" id="PTHR47893">
    <property type="entry name" value="REGULATORY PROTEIN PCHR"/>
    <property type="match status" value="1"/>
</dbReference>
<dbReference type="AlphaFoldDB" id="A0A7X9P335"/>
<evidence type="ECO:0000313" key="5">
    <source>
        <dbReference type="Proteomes" id="UP000576082"/>
    </source>
</evidence>